<protein>
    <recommendedName>
        <fullName evidence="3">Methyltransferase type 11 domain-containing protein</fullName>
    </recommendedName>
</protein>
<dbReference type="AlphaFoldDB" id="A0A2N5VEP7"/>
<dbReference type="SUPFAM" id="SSF53335">
    <property type="entry name" value="S-adenosyl-L-methionine-dependent methyltransferases"/>
    <property type="match status" value="1"/>
</dbReference>
<evidence type="ECO:0008006" key="3">
    <source>
        <dbReference type="Google" id="ProtNLM"/>
    </source>
</evidence>
<reference evidence="1 2" key="1">
    <citation type="submission" date="2017-11" db="EMBL/GenBank/DDBJ databases">
        <title>De novo assembly and phasing of dikaryotic genomes from two isolates of Puccinia coronata f. sp. avenae, the causal agent of oat crown rust.</title>
        <authorList>
            <person name="Miller M.E."/>
            <person name="Zhang Y."/>
            <person name="Omidvar V."/>
            <person name="Sperschneider J."/>
            <person name="Schwessinger B."/>
            <person name="Raley C."/>
            <person name="Palmer J.M."/>
            <person name="Garnica D."/>
            <person name="Upadhyaya N."/>
            <person name="Rathjen J."/>
            <person name="Taylor J.M."/>
            <person name="Park R.F."/>
            <person name="Dodds P.N."/>
            <person name="Hirsch C.D."/>
            <person name="Kianian S.F."/>
            <person name="Figueroa M."/>
        </authorList>
    </citation>
    <scope>NUCLEOTIDE SEQUENCE [LARGE SCALE GENOMIC DNA]</scope>
    <source>
        <strain evidence="1">12SD80</strain>
    </source>
</reference>
<proteinExistence type="predicted"/>
<organism evidence="1 2">
    <name type="scientific">Puccinia coronata f. sp. avenae</name>
    <dbReference type="NCBI Taxonomy" id="200324"/>
    <lineage>
        <taxon>Eukaryota</taxon>
        <taxon>Fungi</taxon>
        <taxon>Dikarya</taxon>
        <taxon>Basidiomycota</taxon>
        <taxon>Pucciniomycotina</taxon>
        <taxon>Pucciniomycetes</taxon>
        <taxon>Pucciniales</taxon>
        <taxon>Pucciniaceae</taxon>
        <taxon>Puccinia</taxon>
    </lineage>
</organism>
<dbReference type="Proteomes" id="UP000235392">
    <property type="component" value="Unassembled WGS sequence"/>
</dbReference>
<evidence type="ECO:0000313" key="2">
    <source>
        <dbReference type="Proteomes" id="UP000235392"/>
    </source>
</evidence>
<dbReference type="InterPro" id="IPR029063">
    <property type="entry name" value="SAM-dependent_MTases_sf"/>
</dbReference>
<name>A0A2N5VEP7_9BASI</name>
<gene>
    <name evidence="1" type="ORF">PCASD_04253</name>
</gene>
<sequence>MYKFLLPIPTTACELLSEMIDSIRYGLYPTLLAMWFNPSLWGIHRAEVRAQISRTFFYHVWKGMAEKIDELHRQSKLSLIRRRAFGVVLEIGPGLGHTLRYLDPRLVTLYIACEPNKAMHPAIRSEARKAGFSGQQCVIFPNKANELGPLISSGHSNLIPGSVDTMISVLSFCSIFEPDQAGIEYNHWSRDQKEISQVITRLLKRKTGKLLFLELVPNTHSSFIRVWQRWWSPIRALYFGGSRLDVPSLQILSILGRWSSIKAWPSPIDLPDTPFPHQAAELVHN</sequence>
<dbReference type="Gene3D" id="3.40.50.150">
    <property type="entry name" value="Vaccinia Virus protein VP39"/>
    <property type="match status" value="1"/>
</dbReference>
<evidence type="ECO:0000313" key="1">
    <source>
        <dbReference type="EMBL" id="PLW48472.1"/>
    </source>
</evidence>
<dbReference type="InterPro" id="IPR052356">
    <property type="entry name" value="Thiol_S-MT"/>
</dbReference>
<dbReference type="PANTHER" id="PTHR45036">
    <property type="entry name" value="METHYLTRANSFERASE LIKE 7B"/>
    <property type="match status" value="1"/>
</dbReference>
<accession>A0A2N5VEP7</accession>
<dbReference type="PANTHER" id="PTHR45036:SF1">
    <property type="entry name" value="METHYLTRANSFERASE LIKE 7A"/>
    <property type="match status" value="1"/>
</dbReference>
<dbReference type="EMBL" id="PGCI01000023">
    <property type="protein sequence ID" value="PLW48472.1"/>
    <property type="molecule type" value="Genomic_DNA"/>
</dbReference>
<comment type="caution">
    <text evidence="1">The sequence shown here is derived from an EMBL/GenBank/DDBJ whole genome shotgun (WGS) entry which is preliminary data.</text>
</comment>